<proteinExistence type="predicted"/>
<comment type="caution">
    <text evidence="1">The sequence shown here is derived from an EMBL/GenBank/DDBJ whole genome shotgun (WGS) entry which is preliminary data.</text>
</comment>
<protein>
    <submittedName>
        <fullName evidence="1">Uncharacterized protein</fullName>
    </submittedName>
</protein>
<evidence type="ECO:0000313" key="2">
    <source>
        <dbReference type="Proteomes" id="UP000828048"/>
    </source>
</evidence>
<evidence type="ECO:0000313" key="1">
    <source>
        <dbReference type="EMBL" id="KAH7850199.1"/>
    </source>
</evidence>
<name>A0ACB7YAU4_9ERIC</name>
<dbReference type="Proteomes" id="UP000828048">
    <property type="component" value="Chromosome 7"/>
</dbReference>
<accession>A0ACB7YAU4</accession>
<keyword evidence="2" id="KW-1185">Reference proteome</keyword>
<dbReference type="EMBL" id="CM037157">
    <property type="protein sequence ID" value="KAH7850199.1"/>
    <property type="molecule type" value="Genomic_DNA"/>
</dbReference>
<gene>
    <name evidence="1" type="ORF">Vadar_029136</name>
</gene>
<reference evidence="1 2" key="1">
    <citation type="journal article" date="2021" name="Hortic Res">
        <title>High-quality reference genome and annotation aids understanding of berry development for evergreen blueberry (Vaccinium darrowii).</title>
        <authorList>
            <person name="Yu J."/>
            <person name="Hulse-Kemp A.M."/>
            <person name="Babiker E."/>
            <person name="Staton M."/>
        </authorList>
    </citation>
    <scope>NUCLEOTIDE SEQUENCE [LARGE SCALE GENOMIC DNA]</scope>
    <source>
        <strain evidence="2">cv. NJ 8807/NJ 8810</strain>
        <tissue evidence="1">Young leaf</tissue>
    </source>
</reference>
<organism evidence="1 2">
    <name type="scientific">Vaccinium darrowii</name>
    <dbReference type="NCBI Taxonomy" id="229202"/>
    <lineage>
        <taxon>Eukaryota</taxon>
        <taxon>Viridiplantae</taxon>
        <taxon>Streptophyta</taxon>
        <taxon>Embryophyta</taxon>
        <taxon>Tracheophyta</taxon>
        <taxon>Spermatophyta</taxon>
        <taxon>Magnoliopsida</taxon>
        <taxon>eudicotyledons</taxon>
        <taxon>Gunneridae</taxon>
        <taxon>Pentapetalae</taxon>
        <taxon>asterids</taxon>
        <taxon>Ericales</taxon>
        <taxon>Ericaceae</taxon>
        <taxon>Vaccinioideae</taxon>
        <taxon>Vaccinieae</taxon>
        <taxon>Vaccinium</taxon>
    </lineage>
</organism>
<sequence length="186" mass="20991">MFSTESDNQESVCFRIFQGERGMASNNVFVGELELTGIPPGPSGVPRIELTFHIAADSTLHVLAKHEYKECAAEFHLPVGSKDEVYVRSLVKKGILHGLQDEKISTLAELRSMAAMVIRRVEKILDMEKTVPDKLQIEARVMLADLRMAMESENAYMLAEKIQMAKSAGMDLLLWCKYPEYHEDDE</sequence>